<dbReference type="InterPro" id="IPR021027">
    <property type="entry name" value="Transposase_put_HTH"/>
</dbReference>
<keyword evidence="5" id="KW-0238">DNA-binding</keyword>
<feature type="domain" description="Cas12f1-like TNB" evidence="10">
    <location>
        <begin position="296"/>
        <end position="363"/>
    </location>
</feature>
<feature type="domain" description="Probable transposase IS891/IS1136/IS1341" evidence="9">
    <location>
        <begin position="172"/>
        <end position="282"/>
    </location>
</feature>
<dbReference type="OrthoDB" id="6230307at2"/>
<dbReference type="Pfam" id="PF07282">
    <property type="entry name" value="Cas12f1-like_TNB"/>
    <property type="match status" value="1"/>
</dbReference>
<keyword evidence="4" id="KW-0862">Zinc</keyword>
<dbReference type="InterPro" id="IPR001959">
    <property type="entry name" value="Transposase"/>
</dbReference>
<keyword evidence="6" id="KW-0233">DNA recombination</keyword>
<dbReference type="Proteomes" id="UP000267408">
    <property type="component" value="Unassembled WGS sequence"/>
</dbReference>
<organism evidence="12 13">
    <name type="scientific">Kitasatospora cineracea</name>
    <dbReference type="NCBI Taxonomy" id="88074"/>
    <lineage>
        <taxon>Bacteria</taxon>
        <taxon>Bacillati</taxon>
        <taxon>Actinomycetota</taxon>
        <taxon>Actinomycetes</taxon>
        <taxon>Kitasatosporales</taxon>
        <taxon>Streptomycetaceae</taxon>
        <taxon>Kitasatospora</taxon>
    </lineage>
</organism>
<evidence type="ECO:0000259" key="11">
    <source>
        <dbReference type="Pfam" id="PF12323"/>
    </source>
</evidence>
<comment type="caution">
    <text evidence="12">The sequence shown here is derived from an EMBL/GenBank/DDBJ whole genome shotgun (WGS) entry which is preliminary data.</text>
</comment>
<feature type="coiled-coil region" evidence="7">
    <location>
        <begin position="212"/>
        <end position="256"/>
    </location>
</feature>
<proteinExistence type="inferred from homology"/>
<evidence type="ECO:0000256" key="2">
    <source>
        <dbReference type="ARBA" id="ARBA00022578"/>
    </source>
</evidence>
<gene>
    <name evidence="12" type="ORF">EDD39_5724</name>
</gene>
<dbReference type="GO" id="GO:0006310">
    <property type="term" value="P:DNA recombination"/>
    <property type="evidence" value="ECO:0007669"/>
    <property type="project" value="UniProtKB-KW"/>
</dbReference>
<dbReference type="InterPro" id="IPR010095">
    <property type="entry name" value="Cas12f1-like_TNB"/>
</dbReference>
<protein>
    <submittedName>
        <fullName evidence="12">Putative transposase</fullName>
    </submittedName>
</protein>
<evidence type="ECO:0000256" key="4">
    <source>
        <dbReference type="ARBA" id="ARBA00022833"/>
    </source>
</evidence>
<feature type="compositionally biased region" description="Basic and acidic residues" evidence="8">
    <location>
        <begin position="395"/>
        <end position="409"/>
    </location>
</feature>
<dbReference type="RefSeq" id="WP_123561586.1">
    <property type="nucleotide sequence ID" value="NZ_RJVJ01000002.1"/>
</dbReference>
<evidence type="ECO:0000313" key="13">
    <source>
        <dbReference type="Proteomes" id="UP000267408"/>
    </source>
</evidence>
<reference evidence="12 13" key="1">
    <citation type="submission" date="2018-11" db="EMBL/GenBank/DDBJ databases">
        <title>Sequencing the genomes of 1000 actinobacteria strains.</title>
        <authorList>
            <person name="Klenk H.-P."/>
        </authorList>
    </citation>
    <scope>NUCLEOTIDE SEQUENCE [LARGE SCALE GENOMIC DNA]</scope>
    <source>
        <strain evidence="12 13">DSM 44780</strain>
    </source>
</reference>
<evidence type="ECO:0000256" key="7">
    <source>
        <dbReference type="SAM" id="Coils"/>
    </source>
</evidence>
<dbReference type="AlphaFoldDB" id="A0A8G1X981"/>
<evidence type="ECO:0000259" key="10">
    <source>
        <dbReference type="Pfam" id="PF07282"/>
    </source>
</evidence>
<sequence>MYLRYSYRIYPTAGQRQALARTFGCARVVYNDALAARKEARKAGLPFPKAGDLQKQVITAAKRTAERAWLASVGVDPLIQSIRDLDSAYRNFFESVSGKRAGRKVGLPRFKSRKDTRQSLRFTRNGFRIRGNGKLNLAKIGDVRVKWSRALPADPSSVTLVLEPSGRYHVSFVVDVEPDVLPESDTEVGIDLGLTTYAVMSDGTVIDNPRFLRKAEKRLKAAQRELSRKAEGGKNRAKARRKVARAHAKVADTRNNWLHQQTTRIIRETQAVYLEDLNVRGLGRTRLAKSVHDAGWSTFRRMLVEKAARYGRHVGIIGRYEPTSQVCSTCGVPDGPKPLAVRDWICEACGVLHDRDLNAARNILAAGRADRLNACGGPVRPGVAIPHRAQPVETGTHRNADGSGRKPRAEGAAGIPALQRGEDVNSIAL</sequence>
<dbReference type="Pfam" id="PF01385">
    <property type="entry name" value="OrfB_IS605"/>
    <property type="match status" value="1"/>
</dbReference>
<feature type="domain" description="Transposase putative helix-turn-helix" evidence="11">
    <location>
        <begin position="1"/>
        <end position="44"/>
    </location>
</feature>
<evidence type="ECO:0000313" key="12">
    <source>
        <dbReference type="EMBL" id="ROR37575.1"/>
    </source>
</evidence>
<dbReference type="Pfam" id="PF12323">
    <property type="entry name" value="HTH_OrfB_IS605"/>
    <property type="match status" value="1"/>
</dbReference>
<name>A0A8G1X981_9ACTN</name>
<dbReference type="GO" id="GO:0003677">
    <property type="term" value="F:DNA binding"/>
    <property type="evidence" value="ECO:0007669"/>
    <property type="project" value="UniProtKB-KW"/>
</dbReference>
<accession>A0A8G1X981</accession>
<keyword evidence="7" id="KW-0175">Coiled coil</keyword>
<dbReference type="GO" id="GO:0046872">
    <property type="term" value="F:metal ion binding"/>
    <property type="evidence" value="ECO:0007669"/>
    <property type="project" value="UniProtKB-KW"/>
</dbReference>
<evidence type="ECO:0000256" key="8">
    <source>
        <dbReference type="SAM" id="MobiDB-lite"/>
    </source>
</evidence>
<dbReference type="GO" id="GO:0032196">
    <property type="term" value="P:transposition"/>
    <property type="evidence" value="ECO:0007669"/>
    <property type="project" value="UniProtKB-KW"/>
</dbReference>
<keyword evidence="2" id="KW-0815">Transposition</keyword>
<feature type="region of interest" description="Disordered" evidence="8">
    <location>
        <begin position="390"/>
        <end position="417"/>
    </location>
</feature>
<dbReference type="EMBL" id="RJVJ01000002">
    <property type="protein sequence ID" value="ROR37575.1"/>
    <property type="molecule type" value="Genomic_DNA"/>
</dbReference>
<evidence type="ECO:0000259" key="9">
    <source>
        <dbReference type="Pfam" id="PF01385"/>
    </source>
</evidence>
<evidence type="ECO:0000256" key="3">
    <source>
        <dbReference type="ARBA" id="ARBA00022723"/>
    </source>
</evidence>
<comment type="similarity">
    <text evidence="1">In the C-terminal section; belongs to the transposase 35 family.</text>
</comment>
<dbReference type="NCBIfam" id="NF040570">
    <property type="entry name" value="guided_TnpB"/>
    <property type="match status" value="1"/>
</dbReference>
<evidence type="ECO:0000256" key="6">
    <source>
        <dbReference type="ARBA" id="ARBA00023172"/>
    </source>
</evidence>
<keyword evidence="3" id="KW-0479">Metal-binding</keyword>
<evidence type="ECO:0000256" key="5">
    <source>
        <dbReference type="ARBA" id="ARBA00023125"/>
    </source>
</evidence>
<evidence type="ECO:0000256" key="1">
    <source>
        <dbReference type="ARBA" id="ARBA00008761"/>
    </source>
</evidence>